<dbReference type="SUPFAM" id="SSF46689">
    <property type="entry name" value="Homeodomain-like"/>
    <property type="match status" value="1"/>
</dbReference>
<dbReference type="PROSITE" id="PS00027">
    <property type="entry name" value="HOMEOBOX_1"/>
    <property type="match status" value="1"/>
</dbReference>
<reference evidence="13" key="2">
    <citation type="journal article" date="2007" name="Science">
        <title>Genome sequence of Aedes aegypti, a major arbovirus vector.</title>
        <authorList>
            <person name="Nene V."/>
            <person name="Wortman J.R."/>
            <person name="Lawson D."/>
            <person name="Haas B."/>
            <person name="Kodira C."/>
            <person name="Tu Z.J."/>
            <person name="Loftus B."/>
            <person name="Xi Z."/>
            <person name="Megy K."/>
            <person name="Grabherr M."/>
            <person name="Ren Q."/>
            <person name="Zdobnov E.M."/>
            <person name="Lobo N.F."/>
            <person name="Campbell K.S."/>
            <person name="Brown S.E."/>
            <person name="Bonaldo M.F."/>
            <person name="Zhu J."/>
            <person name="Sinkins S.P."/>
            <person name="Hogenkamp D.G."/>
            <person name="Amedeo P."/>
            <person name="Arensburger P."/>
            <person name="Atkinson P.W."/>
            <person name="Bidwell S."/>
            <person name="Biedler J."/>
            <person name="Birney E."/>
            <person name="Bruggner R.V."/>
            <person name="Costas J."/>
            <person name="Coy M.R."/>
            <person name="Crabtree J."/>
            <person name="Crawford M."/>
            <person name="Debruyn B."/>
            <person name="Decaprio D."/>
            <person name="Eiglmeier K."/>
            <person name="Eisenstadt E."/>
            <person name="El-Dorry H."/>
            <person name="Gelbart W.M."/>
            <person name="Gomes S.L."/>
            <person name="Hammond M."/>
            <person name="Hannick L.I."/>
            <person name="Hogan J.R."/>
            <person name="Holmes M.H."/>
            <person name="Jaffe D."/>
            <person name="Johnston J.S."/>
            <person name="Kennedy R.C."/>
            <person name="Koo H."/>
            <person name="Kravitz S."/>
            <person name="Kriventseva E.V."/>
            <person name="Kulp D."/>
            <person name="Labutti K."/>
            <person name="Lee E."/>
            <person name="Li S."/>
            <person name="Lovin D.D."/>
            <person name="Mao C."/>
            <person name="Mauceli E."/>
            <person name="Menck C.F."/>
            <person name="Miller J.R."/>
            <person name="Montgomery P."/>
            <person name="Mori A."/>
            <person name="Nascimento A.L."/>
            <person name="Naveira H.F."/>
            <person name="Nusbaum C."/>
            <person name="O'leary S."/>
            <person name="Orvis J."/>
            <person name="Pertea M."/>
            <person name="Quesneville H."/>
            <person name="Reidenbach K.R."/>
            <person name="Rogers Y.H."/>
            <person name="Roth C.W."/>
            <person name="Schneider J.R."/>
            <person name="Schatz M."/>
            <person name="Shumway M."/>
            <person name="Stanke M."/>
            <person name="Stinson E.O."/>
            <person name="Tubio J.M."/>
            <person name="Vanzee J.P."/>
            <person name="Verjovski-Almeida S."/>
            <person name="Werner D."/>
            <person name="White O."/>
            <person name="Wyder S."/>
            <person name="Zeng Q."/>
            <person name="Zhao Q."/>
            <person name="Zhao Y."/>
            <person name="Hill C.A."/>
            <person name="Raikhel A.S."/>
            <person name="Soares M.B."/>
            <person name="Knudson D.L."/>
            <person name="Lee N.H."/>
            <person name="Galagan J."/>
            <person name="Salzberg S.L."/>
            <person name="Paulsen I.T."/>
            <person name="Dimopoulos G."/>
            <person name="Collins F.H."/>
            <person name="Birren B."/>
            <person name="Fraser-Liggett C.M."/>
            <person name="Severson D.W."/>
        </authorList>
    </citation>
    <scope>NUCLEOTIDE SEQUENCE [LARGE SCALE GENOMIC DNA]</scope>
    <source>
        <strain evidence="13">Liverpool</strain>
    </source>
</reference>
<dbReference type="PANTHER" id="PTHR45659:SF4">
    <property type="entry name" value="HOMEOBOX PROTEIN ABDOMINAL-A"/>
    <property type="match status" value="1"/>
</dbReference>
<evidence type="ECO:0000259" key="12">
    <source>
        <dbReference type="PROSITE" id="PS50071"/>
    </source>
</evidence>
<evidence type="ECO:0000256" key="10">
    <source>
        <dbReference type="RuleBase" id="RU000682"/>
    </source>
</evidence>
<dbReference type="Proteomes" id="UP000682892">
    <property type="component" value="Unassembled WGS sequence"/>
</dbReference>
<protein>
    <recommendedName>
        <fullName evidence="8">Homeobox protein abdominal-A homolog</fullName>
    </recommendedName>
</protein>
<dbReference type="GO" id="GO:0000122">
    <property type="term" value="P:negative regulation of transcription by RNA polymerase II"/>
    <property type="evidence" value="ECO:0007669"/>
    <property type="project" value="TreeGrafter"/>
</dbReference>
<keyword evidence="4" id="KW-0217">Developmental protein</keyword>
<dbReference type="GO" id="GO:0009952">
    <property type="term" value="P:anterior/posterior pattern specification"/>
    <property type="evidence" value="ECO:0007669"/>
    <property type="project" value="TreeGrafter"/>
</dbReference>
<feature type="compositionally biased region" description="Basic and acidic residues" evidence="11">
    <location>
        <begin position="269"/>
        <end position="283"/>
    </location>
</feature>
<dbReference type="InterPro" id="IPR001356">
    <property type="entry name" value="HD"/>
</dbReference>
<sequence length="418" mass="45417">MSKFIIDSMLPKYAQFQPFISSQISSQSISNSNSTVSQTPNSEGSPLTTGSEGSPNSPPTSKMYPFVSNHPSSHASYSTMPGFSGLDDKSCSSRYTDSVMNSYPPMGVPGSASIAQFYQQAAAVSAASAGVGVDSLGSACSQLSSSVGGGQSGLPDITRHPWLVTASQSALQKFASTDWMSNPFDRVVCGDFAGPNGCPRRRGRQTYTRFQTLELEKEFHFNHYLTRRRRIEIAHALCLTERQIKIWFQNRRMKLKKELRAVKEINEQARREREEQDKMKNDSLKSAQQHHNSQKQQEQTIVGSQQSSGGGGGGGGGGGSSSLGSHLHHPSIVAQNDLKLGLGSMGVGVGVGGNLSMMGGLDNKTNQDILKARGSLVRESFFTVNETILRLRWTTREYVIVALFYPVAASSLLLKFRD</sequence>
<keyword evidence="7 9" id="KW-0539">Nucleus</keyword>
<dbReference type="FunFam" id="1.10.10.60:FF:000317">
    <property type="entry name" value="homeobox protein abdominal-A"/>
    <property type="match status" value="1"/>
</dbReference>
<feature type="compositionally biased region" description="Polar residues" evidence="11">
    <location>
        <begin position="35"/>
        <end position="55"/>
    </location>
</feature>
<evidence type="ECO:0000256" key="8">
    <source>
        <dbReference type="ARBA" id="ARBA00072555"/>
    </source>
</evidence>
<dbReference type="Gene3D" id="1.10.10.60">
    <property type="entry name" value="Homeodomain-like"/>
    <property type="match status" value="1"/>
</dbReference>
<dbReference type="GO" id="GO:0005634">
    <property type="term" value="C:nucleus"/>
    <property type="evidence" value="ECO:0007669"/>
    <property type="project" value="UniProtKB-SubCell"/>
</dbReference>
<dbReference type="GO" id="GO:0000981">
    <property type="term" value="F:DNA-binding transcription factor activity, RNA polymerase II-specific"/>
    <property type="evidence" value="ECO:0007669"/>
    <property type="project" value="InterPro"/>
</dbReference>
<dbReference type="PhylomeDB" id="Q16I14"/>
<feature type="compositionally biased region" description="Low complexity" evidence="11">
    <location>
        <begin position="285"/>
        <end position="307"/>
    </location>
</feature>
<gene>
    <name evidence="13" type="primary">ABDA_AEDAE_b</name>
    <name evidence="13" type="ORF">AaeL_AAEL013832</name>
</gene>
<evidence type="ECO:0000256" key="11">
    <source>
        <dbReference type="SAM" id="MobiDB-lite"/>
    </source>
</evidence>
<dbReference type="SMART" id="SM00389">
    <property type="entry name" value="HOX"/>
    <property type="match status" value="1"/>
</dbReference>
<feature type="domain" description="Homeobox" evidence="12">
    <location>
        <begin position="198"/>
        <end position="258"/>
    </location>
</feature>
<comment type="similarity">
    <text evidence="3">Belongs to the Antp homeobox family.</text>
</comment>
<evidence type="ECO:0000256" key="7">
    <source>
        <dbReference type="ARBA" id="ARBA00023242"/>
    </source>
</evidence>
<evidence type="ECO:0000256" key="6">
    <source>
        <dbReference type="ARBA" id="ARBA00023155"/>
    </source>
</evidence>
<dbReference type="EMBL" id="CH478119">
    <property type="protein sequence ID" value="EAT33900.2"/>
    <property type="molecule type" value="Genomic_DNA"/>
</dbReference>
<dbReference type="PRINTS" id="PR00024">
    <property type="entry name" value="HOMEOBOX"/>
</dbReference>
<feature type="region of interest" description="Disordered" evidence="11">
    <location>
        <begin position="29"/>
        <end position="67"/>
    </location>
</feature>
<comment type="subcellular location">
    <subcellularLocation>
        <location evidence="2 9 10">Nucleus</location>
    </subcellularLocation>
</comment>
<dbReference type="STRING" id="7159.Q16I14"/>
<dbReference type="InterPro" id="IPR009057">
    <property type="entry name" value="Homeodomain-like_sf"/>
</dbReference>
<dbReference type="InterPro" id="IPR017970">
    <property type="entry name" value="Homeobox_CS"/>
</dbReference>
<dbReference type="InterPro" id="IPR050296">
    <property type="entry name" value="Antp_homeobox"/>
</dbReference>
<feature type="region of interest" description="Disordered" evidence="11">
    <location>
        <begin position="269"/>
        <end position="327"/>
    </location>
</feature>
<organism evidence="13 14">
    <name type="scientific">Aedes aegypti</name>
    <name type="common">Yellowfever mosquito</name>
    <name type="synonym">Culex aegypti</name>
    <dbReference type="NCBI Taxonomy" id="7159"/>
    <lineage>
        <taxon>Eukaryota</taxon>
        <taxon>Metazoa</taxon>
        <taxon>Ecdysozoa</taxon>
        <taxon>Arthropoda</taxon>
        <taxon>Hexapoda</taxon>
        <taxon>Insecta</taxon>
        <taxon>Pterygota</taxon>
        <taxon>Neoptera</taxon>
        <taxon>Endopterygota</taxon>
        <taxon>Diptera</taxon>
        <taxon>Nematocera</taxon>
        <taxon>Culicoidea</taxon>
        <taxon>Culicidae</taxon>
        <taxon>Culicinae</taxon>
        <taxon>Aedini</taxon>
        <taxon>Aedes</taxon>
        <taxon>Stegomyia</taxon>
    </lineage>
</organism>
<dbReference type="HOGENOM" id="CLU_748459_0_0_1"/>
<accession>Q16I14</accession>
<dbReference type="PaxDb" id="7159-AAEL013832-PA"/>
<dbReference type="Pfam" id="PF00046">
    <property type="entry name" value="Homeodomain"/>
    <property type="match status" value="1"/>
</dbReference>
<reference evidence="13" key="3">
    <citation type="submission" date="2012-09" db="EMBL/GenBank/DDBJ databases">
        <authorList>
            <consortium name="VectorBase"/>
        </authorList>
    </citation>
    <scope>NUCLEOTIDE SEQUENCE</scope>
    <source>
        <strain evidence="13">Liverpool</strain>
    </source>
</reference>
<keyword evidence="5 9" id="KW-0238">DNA-binding</keyword>
<evidence type="ECO:0000313" key="14">
    <source>
        <dbReference type="Proteomes" id="UP000682892"/>
    </source>
</evidence>
<evidence type="ECO:0000256" key="9">
    <source>
        <dbReference type="PROSITE-ProRule" id="PRU00108"/>
    </source>
</evidence>
<evidence type="ECO:0000313" key="13">
    <source>
        <dbReference type="EMBL" id="EAT33900.2"/>
    </source>
</evidence>
<evidence type="ECO:0000256" key="5">
    <source>
        <dbReference type="ARBA" id="ARBA00023125"/>
    </source>
</evidence>
<dbReference type="Pfam" id="PF12407">
    <property type="entry name" value="Abdominal-A"/>
    <property type="match status" value="1"/>
</dbReference>
<dbReference type="CDD" id="cd00086">
    <property type="entry name" value="homeodomain"/>
    <property type="match status" value="1"/>
</dbReference>
<dbReference type="PROSITE" id="PS50071">
    <property type="entry name" value="HOMEOBOX_2"/>
    <property type="match status" value="1"/>
</dbReference>
<comment type="function">
    <text evidence="1">Sequence-specific transcription factor which is part of a developmental regulatory system that provides cells with specific positional identities on the anterior-posterior axis.</text>
</comment>
<dbReference type="PANTHER" id="PTHR45659">
    <property type="entry name" value="HOMEOBOX PROTEIN HOX"/>
    <property type="match status" value="1"/>
</dbReference>
<evidence type="ECO:0000256" key="3">
    <source>
        <dbReference type="ARBA" id="ARBA00009107"/>
    </source>
</evidence>
<reference evidence="13" key="1">
    <citation type="submission" date="2005-10" db="EMBL/GenBank/DDBJ databases">
        <authorList>
            <person name="Loftus B.J."/>
            <person name="Nene V.M."/>
            <person name="Hannick L.I."/>
            <person name="Bidwell S."/>
            <person name="Haas B."/>
            <person name="Amedeo P."/>
            <person name="Orvis J."/>
            <person name="Wortman J.R."/>
            <person name="White O.R."/>
            <person name="Salzberg S."/>
            <person name="Shumway M."/>
            <person name="Koo H."/>
            <person name="Zhao Y."/>
            <person name="Holmes M."/>
            <person name="Miller J."/>
            <person name="Schatz M."/>
            <person name="Pop M."/>
            <person name="Pai G."/>
            <person name="Utterback T."/>
            <person name="Rogers Y.-H."/>
            <person name="Kravitz S."/>
            <person name="Fraser C.M."/>
        </authorList>
    </citation>
    <scope>NUCLEOTIDE SEQUENCE</scope>
    <source>
        <strain evidence="13">Liverpool</strain>
    </source>
</reference>
<dbReference type="InterPro" id="IPR022132">
    <property type="entry name" value="Abdominal-A"/>
</dbReference>
<keyword evidence="6 9" id="KW-0371">Homeobox</keyword>
<dbReference type="AlphaFoldDB" id="Q16I14"/>
<name>Q16I14_AEDAE</name>
<feature type="DNA-binding region" description="Homeobox" evidence="9">
    <location>
        <begin position="200"/>
        <end position="259"/>
    </location>
</feature>
<evidence type="ECO:0000256" key="4">
    <source>
        <dbReference type="ARBA" id="ARBA00022473"/>
    </source>
</evidence>
<feature type="compositionally biased region" description="Gly residues" evidence="11">
    <location>
        <begin position="308"/>
        <end position="321"/>
    </location>
</feature>
<evidence type="ECO:0000256" key="2">
    <source>
        <dbReference type="ARBA" id="ARBA00004123"/>
    </source>
</evidence>
<proteinExistence type="inferred from homology"/>
<evidence type="ECO:0000256" key="1">
    <source>
        <dbReference type="ARBA" id="ARBA00003263"/>
    </source>
</evidence>
<dbReference type="GO" id="GO:0000978">
    <property type="term" value="F:RNA polymerase II cis-regulatory region sequence-specific DNA binding"/>
    <property type="evidence" value="ECO:0007669"/>
    <property type="project" value="TreeGrafter"/>
</dbReference>
<dbReference type="VEuPathDB" id="VectorBase:AAEL009742"/>
<dbReference type="InterPro" id="IPR020479">
    <property type="entry name" value="HD_metazoa"/>
</dbReference>